<evidence type="ECO:0000313" key="1">
    <source>
        <dbReference type="EMBL" id="MFD2556035.1"/>
    </source>
</evidence>
<protein>
    <submittedName>
        <fullName evidence="1">PD-(D/E)XK nuclease family protein</fullName>
    </submittedName>
</protein>
<dbReference type="EMBL" id="JBHULD010000018">
    <property type="protein sequence ID" value="MFD2556035.1"/>
    <property type="molecule type" value="Genomic_DNA"/>
</dbReference>
<reference evidence="2" key="1">
    <citation type="journal article" date="2019" name="Int. J. Syst. Evol. Microbiol.">
        <title>The Global Catalogue of Microorganisms (GCM) 10K type strain sequencing project: providing services to taxonomists for standard genome sequencing and annotation.</title>
        <authorList>
            <consortium name="The Broad Institute Genomics Platform"/>
            <consortium name="The Broad Institute Genome Sequencing Center for Infectious Disease"/>
            <person name="Wu L."/>
            <person name="Ma J."/>
        </authorList>
    </citation>
    <scope>NUCLEOTIDE SEQUENCE [LARGE SCALE GENOMIC DNA]</scope>
    <source>
        <strain evidence="2">KCTC 52298</strain>
    </source>
</reference>
<dbReference type="RefSeq" id="WP_210352885.1">
    <property type="nucleotide sequence ID" value="NZ_JAEQMU010000001.1"/>
</dbReference>
<dbReference type="Proteomes" id="UP001597440">
    <property type="component" value="Unassembled WGS sequence"/>
</dbReference>
<sequence>MFNIWKDILNNQGQNVANLLDKSQNIATEYDTSKEDKSEIGFNLFKIASDTYYRENFHSDVIKSFLDPSEKHSESNRYLHAFIDLLNEDSNKNRIEKSLYLNSKVIRESKNIDILILDEVSKRAIIIENKINNAYDMPRQIPRYFNLIKNDYKVDGIVYLTINKSKRPDTIDWTDDEIVEIKKILRVIPSYDRNGLTNLYENWLINCLELSENVDNKAIIKQYANLIKHLSTNYMDTISLEKFYNTVKEGDNLKTSLSIRNMLNDLPTYLAVRIEDRYRNNCYPFEKVWRYKERDTVFEAFKKDSIYLKIDIWCSELGYRIHFWNPHNEQFNIFEEFNDWHALQMFSSHNNQINNVIRDFSIYEESSLFEVIDNLLICLKNFKEQISTISPVI</sequence>
<proteinExistence type="predicted"/>
<evidence type="ECO:0000313" key="2">
    <source>
        <dbReference type="Proteomes" id="UP001597440"/>
    </source>
</evidence>
<organism evidence="1 2">
    <name type="scientific">Sphingobacterium tabacisoli</name>
    <dbReference type="NCBI Taxonomy" id="2044855"/>
    <lineage>
        <taxon>Bacteria</taxon>
        <taxon>Pseudomonadati</taxon>
        <taxon>Bacteroidota</taxon>
        <taxon>Sphingobacteriia</taxon>
        <taxon>Sphingobacteriales</taxon>
        <taxon>Sphingobacteriaceae</taxon>
        <taxon>Sphingobacterium</taxon>
    </lineage>
</organism>
<gene>
    <name evidence="1" type="ORF">ACFSQW_16705</name>
</gene>
<dbReference type="InterPro" id="IPR029470">
    <property type="entry name" value="PDDEXK_4"/>
</dbReference>
<keyword evidence="2" id="KW-1185">Reference proteome</keyword>
<accession>A0ABW5L6B5</accession>
<dbReference type="Pfam" id="PF14281">
    <property type="entry name" value="PDDEXK_4"/>
    <property type="match status" value="1"/>
</dbReference>
<comment type="caution">
    <text evidence="1">The sequence shown here is derived from an EMBL/GenBank/DDBJ whole genome shotgun (WGS) entry which is preliminary data.</text>
</comment>
<name>A0ABW5L6B5_9SPHI</name>